<dbReference type="InterPro" id="IPR000415">
    <property type="entry name" value="Nitroreductase-like"/>
</dbReference>
<dbReference type="PANTHER" id="PTHR23026">
    <property type="entry name" value="NADPH NITROREDUCTASE"/>
    <property type="match status" value="1"/>
</dbReference>
<evidence type="ECO:0000256" key="3">
    <source>
        <dbReference type="ARBA" id="ARBA00023002"/>
    </source>
</evidence>
<keyword evidence="2" id="KW-0288">FMN</keyword>
<dbReference type="KEGG" id="rha:RHA1_ro00563"/>
<name>Q0SJ88_RHOJR</name>
<dbReference type="InterPro" id="IPR029479">
    <property type="entry name" value="Nitroreductase"/>
</dbReference>
<dbReference type="HOGENOM" id="CLU_070764_9_2_11"/>
<proteinExistence type="predicted"/>
<keyword evidence="3" id="KW-0560">Oxidoreductase</keyword>
<evidence type="ECO:0000256" key="1">
    <source>
        <dbReference type="ARBA" id="ARBA00022630"/>
    </source>
</evidence>
<dbReference type="SUPFAM" id="SSF55469">
    <property type="entry name" value="FMN-dependent nitroreductase-like"/>
    <property type="match status" value="1"/>
</dbReference>
<dbReference type="Pfam" id="PF00881">
    <property type="entry name" value="Nitroreductase"/>
    <property type="match status" value="1"/>
</dbReference>
<dbReference type="CDD" id="cd02136">
    <property type="entry name" value="PnbA_NfnB-like"/>
    <property type="match status" value="1"/>
</dbReference>
<keyword evidence="1" id="KW-0285">Flavoprotein</keyword>
<sequence>MHFTVYRERRRASGWQLYQAVGVERGDREASALQAFENFRFFGAPHVAIITTDAVHGVYGAVDTGLYVGTFLLAARSLGLGAIPQAALASHSPLIRKHFDIPADRKILVGISFGFADTDHPANNYRTTRAPLNEVVTRIRE</sequence>
<dbReference type="EMBL" id="CP000431">
    <property type="protein sequence ID" value="ABG92398.1"/>
    <property type="molecule type" value="Genomic_DNA"/>
</dbReference>
<dbReference type="Gene3D" id="3.40.109.10">
    <property type="entry name" value="NADH Oxidase"/>
    <property type="match status" value="1"/>
</dbReference>
<protein>
    <submittedName>
        <fullName evidence="5">Possible nitroreductase</fullName>
    </submittedName>
</protein>
<dbReference type="AlphaFoldDB" id="Q0SJ88"/>
<dbReference type="Proteomes" id="UP000008710">
    <property type="component" value="Chromosome"/>
</dbReference>
<evidence type="ECO:0000313" key="5">
    <source>
        <dbReference type="EMBL" id="ABG92398.1"/>
    </source>
</evidence>
<feature type="domain" description="Nitroreductase" evidence="4">
    <location>
        <begin position="18"/>
        <end position="114"/>
    </location>
</feature>
<evidence type="ECO:0000259" key="4">
    <source>
        <dbReference type="Pfam" id="PF00881"/>
    </source>
</evidence>
<dbReference type="eggNOG" id="COG0778">
    <property type="taxonomic scope" value="Bacteria"/>
</dbReference>
<dbReference type="InterPro" id="IPR050627">
    <property type="entry name" value="Nitroreductase/BluB"/>
</dbReference>
<dbReference type="PANTHER" id="PTHR23026:SF90">
    <property type="entry name" value="IODOTYROSINE DEIODINASE 1"/>
    <property type="match status" value="1"/>
</dbReference>
<reference evidence="6" key="1">
    <citation type="journal article" date="2006" name="Proc. Natl. Acad. Sci. U.S.A.">
        <title>The complete genome of Rhodococcus sp. RHA1 provides insights into a catabolic powerhouse.</title>
        <authorList>
            <person name="McLeod M.P."/>
            <person name="Warren R.L."/>
            <person name="Hsiao W.W.L."/>
            <person name="Araki N."/>
            <person name="Myhre M."/>
            <person name="Fernandes C."/>
            <person name="Miyazawa D."/>
            <person name="Wong W."/>
            <person name="Lillquist A.L."/>
            <person name="Wang D."/>
            <person name="Dosanjh M."/>
            <person name="Hara H."/>
            <person name="Petrescu A."/>
            <person name="Morin R.D."/>
            <person name="Yang G."/>
            <person name="Stott J.M."/>
            <person name="Schein J.E."/>
            <person name="Shin H."/>
            <person name="Smailus D."/>
            <person name="Siddiqui A.S."/>
            <person name="Marra M.A."/>
            <person name="Jones S.J.M."/>
            <person name="Holt R."/>
            <person name="Brinkman F.S.L."/>
            <person name="Miyauchi K."/>
            <person name="Fukuda M."/>
            <person name="Davies J.E."/>
            <person name="Mohn W.W."/>
            <person name="Eltis L.D."/>
        </authorList>
    </citation>
    <scope>NUCLEOTIDE SEQUENCE [LARGE SCALE GENOMIC DNA]</scope>
    <source>
        <strain evidence="6">RHA1</strain>
    </source>
</reference>
<dbReference type="GO" id="GO:0016491">
    <property type="term" value="F:oxidoreductase activity"/>
    <property type="evidence" value="ECO:0007669"/>
    <property type="project" value="UniProtKB-KW"/>
</dbReference>
<accession>Q0SJ88</accession>
<evidence type="ECO:0000313" key="6">
    <source>
        <dbReference type="Proteomes" id="UP000008710"/>
    </source>
</evidence>
<gene>
    <name evidence="5" type="ordered locus">RHA1_ro00563</name>
</gene>
<organism evidence="5 6">
    <name type="scientific">Rhodococcus jostii (strain RHA1)</name>
    <dbReference type="NCBI Taxonomy" id="101510"/>
    <lineage>
        <taxon>Bacteria</taxon>
        <taxon>Bacillati</taxon>
        <taxon>Actinomycetota</taxon>
        <taxon>Actinomycetes</taxon>
        <taxon>Mycobacteriales</taxon>
        <taxon>Nocardiaceae</taxon>
        <taxon>Rhodococcus</taxon>
    </lineage>
</organism>
<evidence type="ECO:0000256" key="2">
    <source>
        <dbReference type="ARBA" id="ARBA00022643"/>
    </source>
</evidence>